<gene>
    <name evidence="3" type="ORF">RZS28_10645</name>
</gene>
<evidence type="ECO:0000256" key="1">
    <source>
        <dbReference type="SAM" id="MobiDB-lite"/>
    </source>
</evidence>
<feature type="region of interest" description="Disordered" evidence="1">
    <location>
        <begin position="1"/>
        <end position="27"/>
    </location>
</feature>
<dbReference type="InterPro" id="IPR011050">
    <property type="entry name" value="Pectin_lyase_fold/virulence"/>
</dbReference>
<accession>A0ABZ0HMX8</accession>
<name>A0ABZ0HMX8_9HYPH</name>
<dbReference type="SMART" id="SM00710">
    <property type="entry name" value="PbH1"/>
    <property type="match status" value="6"/>
</dbReference>
<evidence type="ECO:0000259" key="2">
    <source>
        <dbReference type="Pfam" id="PF13229"/>
    </source>
</evidence>
<dbReference type="InterPro" id="IPR006626">
    <property type="entry name" value="PbH1"/>
</dbReference>
<dbReference type="EMBL" id="CP136862">
    <property type="protein sequence ID" value="WOJ88300.1"/>
    <property type="molecule type" value="Genomic_DNA"/>
</dbReference>
<sequence length="759" mass="81190">MADVFVSPAGNDAWTGQSPSENGTKGPVATLHRAKEIIAAKLAAAGGRSRDWTVIFRGGAYRLADKEIFTLADSGGEGHVVTYASYPGESALISGGRVLKGFVVDRATGFWKLHIPDVQGGAWTFNEIWVNDARVGWPVRPVRGGDRFHVAAQVASSGSAARDAIRPPFSGAAREKLTRSTAKPPTNTDRFGFNAGEISAAWTNPAEIRIRVSHPSSSSSLIPVASIDMANHIVTMNSHTLNDTLPVGTPWRRENVYEDLGTNGQVGEMYLDRTTGVLTYVPRLGETPANSTVVAPVADQLILISNAAAYGGAGHPVGNIAFRNLTFAHTGSYSLARGYIGHFNNDQTDPYAAIATIGARGVTIDHATLRNLGEQGIIFGPGSSGNAATNNELYDLGSGGIGAADDYQYSWPNVYSGPYASGVPLVGTSNTTISNNSVHDYGKVFTCSTGIYLGQGANNAISHNDVYHGPSWGIRVQNQYVSNSISVDPKTHDNYIGYNHVYEMGWDGGRGAALASDYGGVYLNLRGSNTTVEFNRIHDIHTLYPVVYGGALQAYGGDNSALYIDGDSAYVAVRNNLLYDAENALLVLKGSGHVIRNNIFYGKFRKGVPFGIGGGKARPIFTYPFGDGNLTPASITPAMDFQNNIVAFDDDSTDAWSVNAWFWNHGSPNVGLSQKPIVADKNLYFKYRSAITNYAPDLTFAEWRRAGYDVNSKINADPLFINPAAGDFSLRPDSPALELGFVPFDLSAVGRSKSVASKL</sequence>
<dbReference type="SUPFAM" id="SSF51126">
    <property type="entry name" value="Pectin lyase-like"/>
    <property type="match status" value="2"/>
</dbReference>
<dbReference type="Gene3D" id="2.160.20.10">
    <property type="entry name" value="Single-stranded right-handed beta-helix, Pectin lyase-like"/>
    <property type="match status" value="2"/>
</dbReference>
<protein>
    <submittedName>
        <fullName evidence="3">Right-handed parallel beta-helix repeat-containing protein</fullName>
    </submittedName>
</protein>
<evidence type="ECO:0000313" key="3">
    <source>
        <dbReference type="EMBL" id="WOJ88300.1"/>
    </source>
</evidence>
<keyword evidence="4" id="KW-1185">Reference proteome</keyword>
<feature type="compositionally biased region" description="Polar residues" evidence="1">
    <location>
        <begin position="14"/>
        <end position="23"/>
    </location>
</feature>
<dbReference type="Pfam" id="PF13229">
    <property type="entry name" value="Beta_helix"/>
    <property type="match status" value="1"/>
</dbReference>
<reference evidence="3 4" key="1">
    <citation type="submission" date="2023-10" db="EMBL/GenBank/DDBJ databases">
        <title>Novel methanotroph of the genus Methylocapsa from a subarctic wetland.</title>
        <authorList>
            <person name="Belova S.E."/>
            <person name="Oshkin I.Y."/>
            <person name="Miroshnikov K."/>
            <person name="Dedysh S.N."/>
        </authorList>
    </citation>
    <scope>NUCLEOTIDE SEQUENCE [LARGE SCALE GENOMIC DNA]</scope>
    <source>
        <strain evidence="3 4">RX1</strain>
    </source>
</reference>
<dbReference type="PANTHER" id="PTHR36453">
    <property type="entry name" value="SECRETED PROTEIN-RELATED"/>
    <property type="match status" value="1"/>
</dbReference>
<dbReference type="InterPro" id="IPR012334">
    <property type="entry name" value="Pectin_lyas_fold"/>
</dbReference>
<evidence type="ECO:0000313" key="4">
    <source>
        <dbReference type="Proteomes" id="UP001626536"/>
    </source>
</evidence>
<dbReference type="PANTHER" id="PTHR36453:SF1">
    <property type="entry name" value="RIGHT HANDED BETA HELIX DOMAIN-CONTAINING PROTEIN"/>
    <property type="match status" value="1"/>
</dbReference>
<organism evidence="3 4">
    <name type="scientific">Methylocapsa polymorpha</name>
    <dbReference type="NCBI Taxonomy" id="3080828"/>
    <lineage>
        <taxon>Bacteria</taxon>
        <taxon>Pseudomonadati</taxon>
        <taxon>Pseudomonadota</taxon>
        <taxon>Alphaproteobacteria</taxon>
        <taxon>Hyphomicrobiales</taxon>
        <taxon>Beijerinckiaceae</taxon>
        <taxon>Methylocapsa</taxon>
    </lineage>
</organism>
<proteinExistence type="predicted"/>
<dbReference type="RefSeq" id="WP_407337735.1">
    <property type="nucleotide sequence ID" value="NZ_CP136862.1"/>
</dbReference>
<feature type="domain" description="Right handed beta helix" evidence="2">
    <location>
        <begin position="422"/>
        <end position="608"/>
    </location>
</feature>
<dbReference type="InterPro" id="IPR039448">
    <property type="entry name" value="Beta_helix"/>
</dbReference>
<dbReference type="Proteomes" id="UP001626536">
    <property type="component" value="Chromosome"/>
</dbReference>